<dbReference type="Proteomes" id="UP001223144">
    <property type="component" value="Unassembled WGS sequence"/>
</dbReference>
<reference evidence="1 2" key="1">
    <citation type="submission" date="2023-04" db="EMBL/GenBank/DDBJ databases">
        <title>Streptomyces chengmaiensis sp. nov. isolated from the stem of mangrove plant in Hainan.</title>
        <authorList>
            <person name="Huang X."/>
            <person name="Zhou S."/>
            <person name="Chu X."/>
            <person name="Xie Y."/>
            <person name="Lin Y."/>
        </authorList>
    </citation>
    <scope>NUCLEOTIDE SEQUENCE [LARGE SCALE GENOMIC DNA]</scope>
    <source>
        <strain evidence="1 2">HNM0663</strain>
    </source>
</reference>
<dbReference type="EMBL" id="JARWBG010000001">
    <property type="protein sequence ID" value="MDH2387427.1"/>
    <property type="molecule type" value="Genomic_DNA"/>
</dbReference>
<evidence type="ECO:0000313" key="1">
    <source>
        <dbReference type="EMBL" id="MDH2387427.1"/>
    </source>
</evidence>
<protein>
    <submittedName>
        <fullName evidence="1">Uncharacterized protein</fullName>
    </submittedName>
</protein>
<keyword evidence="2" id="KW-1185">Reference proteome</keyword>
<sequence>MRLHELERRLAEAVRSHESGNAQALPDAMHSLAEPEVPHTLVHNLRAAPERLSSAAERSYLHANGFTKIVLLAGESYKLRLHLWWPDATPGGRHVEDIHDHRWDFASCLLAGSYRYQEFHAGSVASGASAETYHAYTYRSPGGGSSFPLTSLGRRRLRCVFDATLTAGTSYVLRAEVPHRVISDPGRFTASLMLQCTARRSRTYVYSTRDLGSGVHVPITRLTPDDLDGQLCSYLAHTGGAPDVRS</sequence>
<gene>
    <name evidence="1" type="ORF">QCN29_01220</name>
</gene>
<comment type="caution">
    <text evidence="1">The sequence shown here is derived from an EMBL/GenBank/DDBJ whole genome shotgun (WGS) entry which is preliminary data.</text>
</comment>
<evidence type="ECO:0000313" key="2">
    <source>
        <dbReference type="Proteomes" id="UP001223144"/>
    </source>
</evidence>
<name>A0ABT6HF88_9ACTN</name>
<dbReference type="RefSeq" id="WP_279925548.1">
    <property type="nucleotide sequence ID" value="NZ_JARWBG010000001.1"/>
</dbReference>
<accession>A0ABT6HF88</accession>
<organism evidence="1 2">
    <name type="scientific">Streptomyces chengmaiensis</name>
    <dbReference type="NCBI Taxonomy" id="3040919"/>
    <lineage>
        <taxon>Bacteria</taxon>
        <taxon>Bacillati</taxon>
        <taxon>Actinomycetota</taxon>
        <taxon>Actinomycetes</taxon>
        <taxon>Kitasatosporales</taxon>
        <taxon>Streptomycetaceae</taxon>
        <taxon>Streptomyces</taxon>
    </lineage>
</organism>
<proteinExistence type="predicted"/>